<gene>
    <name evidence="1" type="ORF">MELE44368_10000</name>
</gene>
<proteinExistence type="predicted"/>
<evidence type="ECO:0000313" key="2">
    <source>
        <dbReference type="Proteomes" id="UP000287177"/>
    </source>
</evidence>
<dbReference type="Proteomes" id="UP000287177">
    <property type="component" value="Unassembled WGS sequence"/>
</dbReference>
<sequence length="40" mass="4524">MLLTRDTAEGIANGTITMVLRRWDAPRVKPGPAMMEPWQI</sequence>
<accession>A0A439DLD1</accession>
<keyword evidence="2" id="KW-1185">Reference proteome</keyword>
<reference evidence="1 2" key="1">
    <citation type="submission" date="2013-06" db="EMBL/GenBank/DDBJ databases">
        <title>The draft sequence of the Mycobacterium elephantis genome.</title>
        <authorList>
            <person name="Pettersson F.B."/>
            <person name="Das S."/>
            <person name="Dasgupta S."/>
            <person name="Bhattacharya A."/>
            <person name="Kirsebom L.A."/>
        </authorList>
    </citation>
    <scope>NUCLEOTIDE SEQUENCE [LARGE SCALE GENOMIC DNA]</scope>
    <source>
        <strain evidence="1 2">DSM 44368</strain>
    </source>
</reference>
<dbReference type="EMBL" id="ATDN01000089">
    <property type="protein sequence ID" value="RWA15340.1"/>
    <property type="molecule type" value="Genomic_DNA"/>
</dbReference>
<comment type="caution">
    <text evidence="1">The sequence shown here is derived from an EMBL/GenBank/DDBJ whole genome shotgun (WGS) entry which is preliminary data.</text>
</comment>
<dbReference type="RefSeq" id="WP_264032520.1">
    <property type="nucleotide sequence ID" value="NZ_ATDN01000089.1"/>
</dbReference>
<evidence type="ECO:0000313" key="1">
    <source>
        <dbReference type="EMBL" id="RWA15340.1"/>
    </source>
</evidence>
<name>A0A439DLD1_9MYCO</name>
<protein>
    <submittedName>
        <fullName evidence="1">Uncharacterized protein</fullName>
    </submittedName>
</protein>
<organism evidence="1 2">
    <name type="scientific">Mycolicibacterium elephantis DSM 44368</name>
    <dbReference type="NCBI Taxonomy" id="1335622"/>
    <lineage>
        <taxon>Bacteria</taxon>
        <taxon>Bacillati</taxon>
        <taxon>Actinomycetota</taxon>
        <taxon>Actinomycetes</taxon>
        <taxon>Mycobacteriales</taxon>
        <taxon>Mycobacteriaceae</taxon>
        <taxon>Mycolicibacterium</taxon>
    </lineage>
</organism>
<dbReference type="AlphaFoldDB" id="A0A439DLD1"/>